<accession>G0TZ37</accession>
<dbReference type="VEuPathDB" id="TriTrypDB:TvY486_0705630"/>
<name>G0TZ37_TRYVY</name>
<protein>
    <submittedName>
        <fullName evidence="1">Uncharacterized protein</fullName>
    </submittedName>
</protein>
<reference evidence="1" key="1">
    <citation type="journal article" date="2012" name="Proc. Natl. Acad. Sci. U.S.A.">
        <title>Antigenic diversity is generated by distinct evolutionary mechanisms in African trypanosome species.</title>
        <authorList>
            <person name="Jackson A.P."/>
            <person name="Berry A."/>
            <person name="Aslett M."/>
            <person name="Allison H.C."/>
            <person name="Burton P."/>
            <person name="Vavrova-Anderson J."/>
            <person name="Brown R."/>
            <person name="Browne H."/>
            <person name="Corton N."/>
            <person name="Hauser H."/>
            <person name="Gamble J."/>
            <person name="Gilderthorp R."/>
            <person name="Marcello L."/>
            <person name="McQuillan J."/>
            <person name="Otto T.D."/>
            <person name="Quail M.A."/>
            <person name="Sanders M.J."/>
            <person name="van Tonder A."/>
            <person name="Ginger M.L."/>
            <person name="Field M.C."/>
            <person name="Barry J.D."/>
            <person name="Hertz-Fowler C."/>
            <person name="Berriman M."/>
        </authorList>
    </citation>
    <scope>NUCLEOTIDE SEQUENCE</scope>
    <source>
        <strain evidence="1">Y486</strain>
    </source>
</reference>
<evidence type="ECO:0000313" key="1">
    <source>
        <dbReference type="EMBL" id="CCC49240.1"/>
    </source>
</evidence>
<dbReference type="EMBL" id="HE573023">
    <property type="protein sequence ID" value="CCC49240.1"/>
    <property type="molecule type" value="Genomic_DNA"/>
</dbReference>
<organism evidence="1">
    <name type="scientific">Trypanosoma vivax (strain Y486)</name>
    <dbReference type="NCBI Taxonomy" id="1055687"/>
    <lineage>
        <taxon>Eukaryota</taxon>
        <taxon>Discoba</taxon>
        <taxon>Euglenozoa</taxon>
        <taxon>Kinetoplastea</taxon>
        <taxon>Metakinetoplastina</taxon>
        <taxon>Trypanosomatida</taxon>
        <taxon>Trypanosomatidae</taxon>
        <taxon>Trypanosoma</taxon>
        <taxon>Duttonella</taxon>
    </lineage>
</organism>
<gene>
    <name evidence="1" type="ORF">TVY486_0705630</name>
</gene>
<sequence length="117" mass="12590">MVGAGATKNGLSYCRTSLPATIFQHISLLPCSRDSPGLDPRSHRLPHGTSGCRETGVWNALAVACPFPPLHVFFKPPVSWFIHKCVASLLPLLPSSLLMHRSWTAMKAATEIAAPST</sequence>
<dbReference type="AlphaFoldDB" id="G0TZ37"/>
<proteinExistence type="predicted"/>